<keyword evidence="2" id="KW-1185">Reference proteome</keyword>
<dbReference type="EMBL" id="JABSND010000160">
    <property type="protein sequence ID" value="KAI6295534.1"/>
    <property type="molecule type" value="Genomic_DNA"/>
</dbReference>
<gene>
    <name evidence="1" type="ORF">MCOR33_007553</name>
</gene>
<name>A0ABQ8NF97_PYRGI</name>
<proteinExistence type="predicted"/>
<evidence type="ECO:0000313" key="1">
    <source>
        <dbReference type="EMBL" id="KAI6295534.1"/>
    </source>
</evidence>
<organism evidence="1 2">
    <name type="scientific">Pyricularia grisea</name>
    <name type="common">Crabgrass-specific blast fungus</name>
    <name type="synonym">Magnaporthe grisea</name>
    <dbReference type="NCBI Taxonomy" id="148305"/>
    <lineage>
        <taxon>Eukaryota</taxon>
        <taxon>Fungi</taxon>
        <taxon>Dikarya</taxon>
        <taxon>Ascomycota</taxon>
        <taxon>Pezizomycotina</taxon>
        <taxon>Sordariomycetes</taxon>
        <taxon>Sordariomycetidae</taxon>
        <taxon>Magnaporthales</taxon>
        <taxon>Pyriculariaceae</taxon>
        <taxon>Pyricularia</taxon>
    </lineage>
</organism>
<sequence length="322" mass="36384">MVRFTSPYSDLHLLAPIQCHLSAAPESATITLGRLRSRTATAPRAKTATFTEPFLQTRQPIPAIKHAPEAQDAQKPQACFWQGEPTQPKPASPTAPAEEFAIWEACEYLRCFVRDNWGEAAEHAAVIECEMPMARIREFGKLPERQGTRSCTRLIRIPVLAEEIGHRLWRLLSEQVALDSLATGEEDCAATAVLALCRDRDSDQGQDLEGASDTLKRPQYKQCWNCHGQSKYREFEESAGAITSCYRCMECFHRFDVKTTATSVVGPRYCGAGEKESLPTSFGRRSSWSEYTMDVWRRRDPRNIKHSPRPVAEPVSFEFLWT</sequence>
<reference evidence="1" key="1">
    <citation type="submission" date="2021-01" db="EMBL/GenBank/DDBJ databases">
        <title>Deciphering the adaptive evolutionary patterns associated with biogeogrpahic diversity in the finger millet blast pathogen Magnaporthe oryzae in Eastern Africa.</title>
        <authorList>
            <person name="Onyema G."/>
            <person name="Shittu T.A."/>
            <person name="Dodsworth S."/>
            <person name="Devilliers S."/>
            <person name="Muthumeenakshi S."/>
            <person name="Sreenivasaprasad S."/>
        </authorList>
    </citation>
    <scope>NUCLEOTIDE SEQUENCE</scope>
    <source>
        <strain evidence="1">D15/s37</strain>
    </source>
</reference>
<accession>A0ABQ8NF97</accession>
<dbReference type="Proteomes" id="UP001059893">
    <property type="component" value="Unassembled WGS sequence"/>
</dbReference>
<evidence type="ECO:0000313" key="2">
    <source>
        <dbReference type="Proteomes" id="UP001059893"/>
    </source>
</evidence>
<comment type="caution">
    <text evidence="1">The sequence shown here is derived from an EMBL/GenBank/DDBJ whole genome shotgun (WGS) entry which is preliminary data.</text>
</comment>
<protein>
    <submittedName>
        <fullName evidence="1">Uncharacterized protein</fullName>
    </submittedName>
</protein>